<keyword evidence="2" id="KW-1185">Reference proteome</keyword>
<dbReference type="RefSeq" id="WP_108371303.1">
    <property type="nucleotide sequence ID" value="NZ_CP028811.1"/>
</dbReference>
<evidence type="ECO:0000313" key="1">
    <source>
        <dbReference type="EMBL" id="AWA30409.1"/>
    </source>
</evidence>
<dbReference type="AlphaFoldDB" id="A0A2S0RFV2"/>
<dbReference type="KEGG" id="fmg:HYN48_10080"/>
<reference evidence="1 2" key="1">
    <citation type="submission" date="2018-04" db="EMBL/GenBank/DDBJ databases">
        <title>Genome sequencing of Flavobacterium sp. HYN0048.</title>
        <authorList>
            <person name="Yi H."/>
            <person name="Baek C."/>
        </authorList>
    </citation>
    <scope>NUCLEOTIDE SEQUENCE [LARGE SCALE GENOMIC DNA]</scope>
    <source>
        <strain evidence="1 2">HYN0048</strain>
    </source>
</reference>
<sequence length="94" mass="10989">MKFAVKIMIVVFLTFLATPTIVSLIRKSSDTSMFYNMSEEELAHKEVKELKAELRILQYDFFNFQKCTSRIIISENQLRHDNVMRSIFSPPPNA</sequence>
<dbReference type="Proteomes" id="UP000244193">
    <property type="component" value="Chromosome"/>
</dbReference>
<protein>
    <submittedName>
        <fullName evidence="1">Uncharacterized protein</fullName>
    </submittedName>
</protein>
<proteinExistence type="predicted"/>
<name>A0A2S0RFV2_9FLAO</name>
<dbReference type="EMBL" id="CP028811">
    <property type="protein sequence ID" value="AWA30409.1"/>
    <property type="molecule type" value="Genomic_DNA"/>
</dbReference>
<organism evidence="1 2">
    <name type="scientific">Flavobacterium magnum</name>
    <dbReference type="NCBI Taxonomy" id="2162713"/>
    <lineage>
        <taxon>Bacteria</taxon>
        <taxon>Pseudomonadati</taxon>
        <taxon>Bacteroidota</taxon>
        <taxon>Flavobacteriia</taxon>
        <taxon>Flavobacteriales</taxon>
        <taxon>Flavobacteriaceae</taxon>
        <taxon>Flavobacterium</taxon>
    </lineage>
</organism>
<gene>
    <name evidence="1" type="ORF">HYN48_10080</name>
</gene>
<accession>A0A2S0RFV2</accession>
<evidence type="ECO:0000313" key="2">
    <source>
        <dbReference type="Proteomes" id="UP000244193"/>
    </source>
</evidence>
<dbReference type="OrthoDB" id="839726at2"/>